<evidence type="ECO:0000256" key="1">
    <source>
        <dbReference type="SAM" id="Phobius"/>
    </source>
</evidence>
<gene>
    <name evidence="2" type="ORF">FH969_04270</name>
</gene>
<dbReference type="OrthoDB" id="3267160at2"/>
<sequence>MGEVLTHVLAVAAVVLAVVVVLAALAFWVRLRALGRRVGSFECALRTQTGWAGGIAHYGMSTLRWYRIVSLAPRPAREFPRTDLDVLERAVRPTPDGAASGILEVTCRTASEEYVLAMSTASYAGLASWLESSPPRERTL</sequence>
<keyword evidence="1" id="KW-1133">Transmembrane helix</keyword>
<keyword evidence="1" id="KW-0812">Transmembrane</keyword>
<comment type="caution">
    <text evidence="2">The sequence shown here is derived from an EMBL/GenBank/DDBJ whole genome shotgun (WGS) entry which is preliminary data.</text>
</comment>
<keyword evidence="1" id="KW-0472">Membrane</keyword>
<organism evidence="2 3">
    <name type="scientific">Miniimonas arenae</name>
    <dbReference type="NCBI Taxonomy" id="676201"/>
    <lineage>
        <taxon>Bacteria</taxon>
        <taxon>Bacillati</taxon>
        <taxon>Actinomycetota</taxon>
        <taxon>Actinomycetes</taxon>
        <taxon>Micrococcales</taxon>
        <taxon>Beutenbergiaceae</taxon>
        <taxon>Miniimonas</taxon>
    </lineage>
</organism>
<protein>
    <submittedName>
        <fullName evidence="2">DUF2550 family protein</fullName>
    </submittedName>
</protein>
<name>A0A5C5BFR8_9MICO</name>
<dbReference type="InterPro" id="IPR019675">
    <property type="entry name" value="DUF2550"/>
</dbReference>
<evidence type="ECO:0000313" key="3">
    <source>
        <dbReference type="Proteomes" id="UP000313849"/>
    </source>
</evidence>
<reference evidence="2 3" key="1">
    <citation type="submission" date="2019-06" db="EMBL/GenBank/DDBJ databases">
        <title>Draft genome sequence of Miniimonas arenae KCTC 19750T isolated from sea sand.</title>
        <authorList>
            <person name="Park S.-J."/>
        </authorList>
    </citation>
    <scope>NUCLEOTIDE SEQUENCE [LARGE SCALE GENOMIC DNA]</scope>
    <source>
        <strain evidence="2 3">KCTC 19750</strain>
    </source>
</reference>
<accession>A0A5C5BFR8</accession>
<dbReference type="Proteomes" id="UP000313849">
    <property type="component" value="Unassembled WGS sequence"/>
</dbReference>
<feature type="transmembrane region" description="Helical" evidence="1">
    <location>
        <begin position="6"/>
        <end position="29"/>
    </location>
</feature>
<evidence type="ECO:0000313" key="2">
    <source>
        <dbReference type="EMBL" id="TNU76159.1"/>
    </source>
</evidence>
<proteinExistence type="predicted"/>
<dbReference type="RefSeq" id="WP_139986258.1">
    <property type="nucleotide sequence ID" value="NZ_DAMDJA010000055.1"/>
</dbReference>
<dbReference type="Pfam" id="PF10739">
    <property type="entry name" value="DUF2550"/>
    <property type="match status" value="1"/>
</dbReference>
<dbReference type="EMBL" id="VENP01000010">
    <property type="protein sequence ID" value="TNU76159.1"/>
    <property type="molecule type" value="Genomic_DNA"/>
</dbReference>
<dbReference type="AlphaFoldDB" id="A0A5C5BFR8"/>
<keyword evidence="3" id="KW-1185">Reference proteome</keyword>